<evidence type="ECO:0000256" key="4">
    <source>
        <dbReference type="ARBA" id="ARBA00023136"/>
    </source>
</evidence>
<proteinExistence type="predicted"/>
<evidence type="ECO:0000313" key="8">
    <source>
        <dbReference type="Proteomes" id="UP000714817"/>
    </source>
</evidence>
<organism evidence="7 8">
    <name type="scientific">candidate division WWE3 bacterium</name>
    <dbReference type="NCBI Taxonomy" id="2053526"/>
    <lineage>
        <taxon>Bacteria</taxon>
        <taxon>Katanobacteria</taxon>
    </lineage>
</organism>
<evidence type="ECO:0000256" key="2">
    <source>
        <dbReference type="ARBA" id="ARBA00022692"/>
    </source>
</evidence>
<evidence type="ECO:0000259" key="6">
    <source>
        <dbReference type="Pfam" id="PF00892"/>
    </source>
</evidence>
<feature type="transmembrane region" description="Helical" evidence="5">
    <location>
        <begin position="178"/>
        <end position="197"/>
    </location>
</feature>
<dbReference type="PANTHER" id="PTHR32322">
    <property type="entry name" value="INNER MEMBRANE TRANSPORTER"/>
    <property type="match status" value="1"/>
</dbReference>
<evidence type="ECO:0000256" key="5">
    <source>
        <dbReference type="SAM" id="Phobius"/>
    </source>
</evidence>
<feature type="transmembrane region" description="Helical" evidence="5">
    <location>
        <begin position="34"/>
        <end position="52"/>
    </location>
</feature>
<dbReference type="SUPFAM" id="SSF103481">
    <property type="entry name" value="Multidrug resistance efflux transporter EmrE"/>
    <property type="match status" value="2"/>
</dbReference>
<dbReference type="AlphaFoldDB" id="A0A955E0K0"/>
<comment type="subcellular location">
    <subcellularLocation>
        <location evidence="1">Membrane</location>
        <topology evidence="1">Multi-pass membrane protein</topology>
    </subcellularLocation>
</comment>
<keyword evidence="2 5" id="KW-0812">Transmembrane</keyword>
<accession>A0A955E0K0</accession>
<comment type="caution">
    <text evidence="7">The sequence shown here is derived from an EMBL/GenBank/DDBJ whole genome shotgun (WGS) entry which is preliminary data.</text>
</comment>
<feature type="domain" description="EamA" evidence="6">
    <location>
        <begin position="149"/>
        <end position="282"/>
    </location>
</feature>
<dbReference type="InterPro" id="IPR000620">
    <property type="entry name" value="EamA_dom"/>
</dbReference>
<evidence type="ECO:0000313" key="7">
    <source>
        <dbReference type="EMBL" id="MCA9302095.1"/>
    </source>
</evidence>
<dbReference type="EMBL" id="JAGQNY010000006">
    <property type="protein sequence ID" value="MCA9302095.1"/>
    <property type="molecule type" value="Genomic_DNA"/>
</dbReference>
<dbReference type="Gene3D" id="1.10.3730.20">
    <property type="match status" value="1"/>
</dbReference>
<evidence type="ECO:0000256" key="3">
    <source>
        <dbReference type="ARBA" id="ARBA00022989"/>
    </source>
</evidence>
<feature type="transmembrane region" description="Helical" evidence="5">
    <location>
        <begin position="151"/>
        <end position="172"/>
    </location>
</feature>
<gene>
    <name evidence="7" type="ORF">KDA10_01855</name>
</gene>
<keyword evidence="3 5" id="KW-1133">Transmembrane helix</keyword>
<dbReference type="InterPro" id="IPR050638">
    <property type="entry name" value="AA-Vitamin_Transporters"/>
</dbReference>
<sequence>MAIIFALIAFVGWGVGDIFGGTVSRKIGGHSSAFWSYVFCLIFASFYIPFAGNPLKHLTLQSGLILLILIPIGMVPLITLYEGIKVGNASLVGTIGASFAALAVVFSIIFLGDKINLNQAISIVIIFTGLILSSLDLKAFNLKQLTTDKGVPFALISMFFWAIYFTFVRIPIRQMGWFWPAYLSLCGFPLVLIFMRLKKIELKFPRERKIFICSILNSLLLCAALFAFNIAVEKGQTAIVAPISGAYPVLFASIAYFVFKDRLNKQQISGIVITLIGIVLLSSLS</sequence>
<name>A0A955E0K0_UNCKA</name>
<feature type="transmembrane region" description="Helical" evidence="5">
    <location>
        <begin position="238"/>
        <end position="259"/>
    </location>
</feature>
<feature type="domain" description="EamA" evidence="6">
    <location>
        <begin position="2"/>
        <end position="134"/>
    </location>
</feature>
<keyword evidence="4 5" id="KW-0472">Membrane</keyword>
<dbReference type="Pfam" id="PF00892">
    <property type="entry name" value="EamA"/>
    <property type="match status" value="2"/>
</dbReference>
<feature type="transmembrane region" description="Helical" evidence="5">
    <location>
        <begin position="91"/>
        <end position="111"/>
    </location>
</feature>
<dbReference type="GO" id="GO:0016020">
    <property type="term" value="C:membrane"/>
    <property type="evidence" value="ECO:0007669"/>
    <property type="project" value="UniProtKB-SubCell"/>
</dbReference>
<reference evidence="7" key="1">
    <citation type="submission" date="2020-04" db="EMBL/GenBank/DDBJ databases">
        <authorList>
            <person name="Zhang T."/>
        </authorList>
    </citation>
    <scope>NUCLEOTIDE SEQUENCE</scope>
    <source>
        <strain evidence="7">HKST-UBA80</strain>
    </source>
</reference>
<reference evidence="7" key="2">
    <citation type="journal article" date="2021" name="Microbiome">
        <title>Successional dynamics and alternative stable states in a saline activated sludge microbial community over 9 years.</title>
        <authorList>
            <person name="Wang Y."/>
            <person name="Ye J."/>
            <person name="Ju F."/>
            <person name="Liu L."/>
            <person name="Boyd J.A."/>
            <person name="Deng Y."/>
            <person name="Parks D.H."/>
            <person name="Jiang X."/>
            <person name="Yin X."/>
            <person name="Woodcroft B.J."/>
            <person name="Tyson G.W."/>
            <person name="Hugenholtz P."/>
            <person name="Polz M.F."/>
            <person name="Zhang T."/>
        </authorList>
    </citation>
    <scope>NUCLEOTIDE SEQUENCE</scope>
    <source>
        <strain evidence="7">HKST-UBA80</strain>
    </source>
</reference>
<dbReference type="PANTHER" id="PTHR32322:SF14">
    <property type="entry name" value="PROTEIN PAGO"/>
    <property type="match status" value="1"/>
</dbReference>
<evidence type="ECO:0000256" key="1">
    <source>
        <dbReference type="ARBA" id="ARBA00004141"/>
    </source>
</evidence>
<feature type="transmembrane region" description="Helical" evidence="5">
    <location>
        <begin position="64"/>
        <end position="84"/>
    </location>
</feature>
<feature type="transmembrane region" description="Helical" evidence="5">
    <location>
        <begin position="209"/>
        <end position="232"/>
    </location>
</feature>
<feature type="transmembrane region" description="Helical" evidence="5">
    <location>
        <begin position="117"/>
        <end position="139"/>
    </location>
</feature>
<dbReference type="Proteomes" id="UP000714817">
    <property type="component" value="Unassembled WGS sequence"/>
</dbReference>
<protein>
    <submittedName>
        <fullName evidence="7">DMT family transporter</fullName>
    </submittedName>
</protein>
<dbReference type="InterPro" id="IPR037185">
    <property type="entry name" value="EmrE-like"/>
</dbReference>